<dbReference type="AlphaFoldDB" id="A0A834TGW6"/>
<organism evidence="1 2">
    <name type="scientific">Senna tora</name>
    <dbReference type="NCBI Taxonomy" id="362788"/>
    <lineage>
        <taxon>Eukaryota</taxon>
        <taxon>Viridiplantae</taxon>
        <taxon>Streptophyta</taxon>
        <taxon>Embryophyta</taxon>
        <taxon>Tracheophyta</taxon>
        <taxon>Spermatophyta</taxon>
        <taxon>Magnoliopsida</taxon>
        <taxon>eudicotyledons</taxon>
        <taxon>Gunneridae</taxon>
        <taxon>Pentapetalae</taxon>
        <taxon>rosids</taxon>
        <taxon>fabids</taxon>
        <taxon>Fabales</taxon>
        <taxon>Fabaceae</taxon>
        <taxon>Caesalpinioideae</taxon>
        <taxon>Cassia clade</taxon>
        <taxon>Senna</taxon>
    </lineage>
</organism>
<sequence>MSHSHTHSSSLIPSKIISTASILQPIKKEKLVVGYRTIATVDVAAVVVGGM</sequence>
<dbReference type="Proteomes" id="UP000634136">
    <property type="component" value="Unassembled WGS sequence"/>
</dbReference>
<name>A0A834TGW6_9FABA</name>
<proteinExistence type="predicted"/>
<reference evidence="1" key="1">
    <citation type="submission" date="2020-09" db="EMBL/GenBank/DDBJ databases">
        <title>Genome-Enabled Discovery of Anthraquinone Biosynthesis in Senna tora.</title>
        <authorList>
            <person name="Kang S.-H."/>
            <person name="Pandey R.P."/>
            <person name="Lee C.-M."/>
            <person name="Sim J.-S."/>
            <person name="Jeong J.-T."/>
            <person name="Choi B.-S."/>
            <person name="Jung M."/>
            <person name="Ginzburg D."/>
            <person name="Zhao K."/>
            <person name="Won S.Y."/>
            <person name="Oh T.-J."/>
            <person name="Yu Y."/>
            <person name="Kim N.-H."/>
            <person name="Lee O.R."/>
            <person name="Lee T.-H."/>
            <person name="Bashyal P."/>
            <person name="Kim T.-S."/>
            <person name="Lee W.-H."/>
            <person name="Kawkins C."/>
            <person name="Kim C.-K."/>
            <person name="Kim J.S."/>
            <person name="Ahn B.O."/>
            <person name="Rhee S.Y."/>
            <person name="Sohng J.K."/>
        </authorList>
    </citation>
    <scope>NUCLEOTIDE SEQUENCE</scope>
    <source>
        <tissue evidence="1">Leaf</tissue>
    </source>
</reference>
<comment type="caution">
    <text evidence="1">The sequence shown here is derived from an EMBL/GenBank/DDBJ whole genome shotgun (WGS) entry which is preliminary data.</text>
</comment>
<evidence type="ECO:0000313" key="1">
    <source>
        <dbReference type="EMBL" id="KAF7820645.1"/>
    </source>
</evidence>
<accession>A0A834TGW6</accession>
<evidence type="ECO:0000313" key="2">
    <source>
        <dbReference type="Proteomes" id="UP000634136"/>
    </source>
</evidence>
<keyword evidence="2" id="KW-1185">Reference proteome</keyword>
<dbReference type="EMBL" id="JAAIUW010000008">
    <property type="protein sequence ID" value="KAF7820645.1"/>
    <property type="molecule type" value="Genomic_DNA"/>
</dbReference>
<gene>
    <name evidence="1" type="ORF">G2W53_026100</name>
</gene>
<protein>
    <submittedName>
        <fullName evidence="1">Uncharacterized protein</fullName>
    </submittedName>
</protein>